<dbReference type="GO" id="GO:0005739">
    <property type="term" value="C:mitochondrion"/>
    <property type="evidence" value="ECO:0007669"/>
    <property type="project" value="UniProtKB-SubCell"/>
</dbReference>
<comment type="cofactor">
    <cofactor evidence="1">
        <name>a divalent metal cation</name>
        <dbReference type="ChEBI" id="CHEBI:60240"/>
    </cofactor>
    <text evidence="1">Binds 1 divalent metal cation per subunit.</text>
</comment>
<dbReference type="Proteomes" id="UP000800200">
    <property type="component" value="Unassembled WGS sequence"/>
</dbReference>
<gene>
    <name evidence="3" type="ORF">K469DRAFT_382450</name>
</gene>
<keyword evidence="1" id="KW-0819">tRNA processing</keyword>
<evidence type="ECO:0000259" key="2">
    <source>
        <dbReference type="Pfam" id="PF00814"/>
    </source>
</evidence>
<dbReference type="InterPro" id="IPR043129">
    <property type="entry name" value="ATPase_NBD"/>
</dbReference>
<comment type="similarity">
    <text evidence="1">Belongs to the KAE1 / TsaD family.</text>
</comment>
<dbReference type="PANTHER" id="PTHR11735">
    <property type="entry name" value="TRNA N6-ADENOSINE THREONYLCARBAMOYLTRANSFERASE"/>
    <property type="match status" value="1"/>
</dbReference>
<comment type="catalytic activity">
    <reaction evidence="1">
        <text>L-threonylcarbamoyladenylate + adenosine(37) in tRNA = N(6)-L-threonylcarbamoyladenosine(37) in tRNA + AMP + H(+)</text>
        <dbReference type="Rhea" id="RHEA:37059"/>
        <dbReference type="Rhea" id="RHEA-COMP:10162"/>
        <dbReference type="Rhea" id="RHEA-COMP:10163"/>
        <dbReference type="ChEBI" id="CHEBI:15378"/>
        <dbReference type="ChEBI" id="CHEBI:73682"/>
        <dbReference type="ChEBI" id="CHEBI:74411"/>
        <dbReference type="ChEBI" id="CHEBI:74418"/>
        <dbReference type="ChEBI" id="CHEBI:456215"/>
        <dbReference type="EC" id="2.3.1.234"/>
    </reaction>
</comment>
<dbReference type="PANTHER" id="PTHR11735:SF6">
    <property type="entry name" value="TRNA N6-ADENOSINE THREONYLCARBAMOYLTRANSFERASE, MITOCHONDRIAL"/>
    <property type="match status" value="1"/>
</dbReference>
<sequence length="526" mass="57617">MRIRPMVLNAHGSRFIARSPPRRSLLTLAIETSCDDTSVAVLEKKACQPDGRTSATLHFHKKITSNNTTYQGVHPLVSLQSHQENLAKLVEEAIQHLPAEKIVKGEAYNGRLIAFPARDGGSRTITRKRPDFISVTRGPGMRSNLFTGLDTAKGLALAWQIDLVGVHHMQAHALTPHLVTALQNSKSLDTSPAQKTLDANIVSSSADIEPKFPFLSVLASGGHTLLMHSATLTDHNVLATTNDIAIGEYLDKIARAVLPPEVLKTAQSTMYGALLEEFAFPEIMAGPKKKSVPEIELVKARTTDQYKLEDSTAGEYRAIYGTRTEYGYIVPKNNQDALKQHTTKWGWGFHQPLSKAAGGLKHKSLEMSFSGLMTAVERVVRFHMDQSTGRLSKTERAAEAVTIEERRAIAREGMRAAFEHLASRVVLGLQQVSVKSLGSVPVATVVMSGGVAANRFLRYILASILTAHGYPNVRIIFPPASLCTDNAAMIAWAGLEMYQAGYSDPFTIRSVRKWPLDELLSPPKDD</sequence>
<comment type="function">
    <text evidence="1">Required for the formation of a threonylcarbamoyl group on adenosine at position 37 (t(6)A37) in mitochondrial tRNAs that read codons beginning with adenine. Probably involved in the transfer of the threonylcarbamoyl moiety of threonylcarbamoyl-AMP (TC-AMP) to the N6 group of A37. Involved in mitochondrial genome maintenance.</text>
</comment>
<dbReference type="InterPro" id="IPR000905">
    <property type="entry name" value="Gcp-like_dom"/>
</dbReference>
<organism evidence="3 4">
    <name type="scientific">Zopfia rhizophila CBS 207.26</name>
    <dbReference type="NCBI Taxonomy" id="1314779"/>
    <lineage>
        <taxon>Eukaryota</taxon>
        <taxon>Fungi</taxon>
        <taxon>Dikarya</taxon>
        <taxon>Ascomycota</taxon>
        <taxon>Pezizomycotina</taxon>
        <taxon>Dothideomycetes</taxon>
        <taxon>Dothideomycetes incertae sedis</taxon>
        <taxon>Zopfiaceae</taxon>
        <taxon>Zopfia</taxon>
    </lineage>
</organism>
<dbReference type="EMBL" id="ML994696">
    <property type="protein sequence ID" value="KAF2177004.1"/>
    <property type="molecule type" value="Genomic_DNA"/>
</dbReference>
<dbReference type="SUPFAM" id="SSF53067">
    <property type="entry name" value="Actin-like ATPase domain"/>
    <property type="match status" value="2"/>
</dbReference>
<comment type="subunit">
    <text evidence="1">Homodimer.</text>
</comment>
<reference evidence="3" key="1">
    <citation type="journal article" date="2020" name="Stud. Mycol.">
        <title>101 Dothideomycetes genomes: a test case for predicting lifestyles and emergence of pathogens.</title>
        <authorList>
            <person name="Haridas S."/>
            <person name="Albert R."/>
            <person name="Binder M."/>
            <person name="Bloem J."/>
            <person name="Labutti K."/>
            <person name="Salamov A."/>
            <person name="Andreopoulos B."/>
            <person name="Baker S."/>
            <person name="Barry K."/>
            <person name="Bills G."/>
            <person name="Bluhm B."/>
            <person name="Cannon C."/>
            <person name="Castanera R."/>
            <person name="Culley D."/>
            <person name="Daum C."/>
            <person name="Ezra D."/>
            <person name="Gonzalez J."/>
            <person name="Henrissat B."/>
            <person name="Kuo A."/>
            <person name="Liang C."/>
            <person name="Lipzen A."/>
            <person name="Lutzoni F."/>
            <person name="Magnuson J."/>
            <person name="Mondo S."/>
            <person name="Nolan M."/>
            <person name="Ohm R."/>
            <person name="Pangilinan J."/>
            <person name="Park H.-J."/>
            <person name="Ramirez L."/>
            <person name="Alfaro M."/>
            <person name="Sun H."/>
            <person name="Tritt A."/>
            <person name="Yoshinaga Y."/>
            <person name="Zwiers L.-H."/>
            <person name="Turgeon B."/>
            <person name="Goodwin S."/>
            <person name="Spatafora J."/>
            <person name="Crous P."/>
            <person name="Grigoriev I."/>
        </authorList>
    </citation>
    <scope>NUCLEOTIDE SEQUENCE</scope>
    <source>
        <strain evidence="3">CBS 207.26</strain>
    </source>
</reference>
<dbReference type="HAMAP" id="MF_01445">
    <property type="entry name" value="TsaD"/>
    <property type="match status" value="1"/>
</dbReference>
<evidence type="ECO:0000256" key="1">
    <source>
        <dbReference type="HAMAP-Rule" id="MF_03179"/>
    </source>
</evidence>
<keyword evidence="1" id="KW-0808">Transferase</keyword>
<feature type="domain" description="Gcp-like" evidence="2">
    <location>
        <begin position="355"/>
        <end position="492"/>
    </location>
</feature>
<dbReference type="Gene3D" id="3.30.420.40">
    <property type="match status" value="2"/>
</dbReference>
<feature type="domain" description="Gcp-like" evidence="2">
    <location>
        <begin position="125"/>
        <end position="180"/>
    </location>
</feature>
<dbReference type="InterPro" id="IPR022450">
    <property type="entry name" value="TsaD"/>
</dbReference>
<dbReference type="GO" id="GO:0046872">
    <property type="term" value="F:metal ion binding"/>
    <property type="evidence" value="ECO:0007669"/>
    <property type="project" value="UniProtKB-KW"/>
</dbReference>
<evidence type="ECO:0000313" key="3">
    <source>
        <dbReference type="EMBL" id="KAF2177004.1"/>
    </source>
</evidence>
<keyword evidence="1" id="KW-0496">Mitochondrion</keyword>
<proteinExistence type="inferred from homology"/>
<protein>
    <recommendedName>
        <fullName evidence="2">Gcp-like domain-containing protein</fullName>
    </recommendedName>
</protein>
<dbReference type="AlphaFoldDB" id="A0A6A6DBR3"/>
<comment type="subcellular location">
    <subcellularLocation>
        <location evidence="1">Mitochondrion</location>
    </subcellularLocation>
</comment>
<dbReference type="OrthoDB" id="10259622at2759"/>
<evidence type="ECO:0000313" key="4">
    <source>
        <dbReference type="Proteomes" id="UP000800200"/>
    </source>
</evidence>
<dbReference type="GO" id="GO:0061711">
    <property type="term" value="F:tRNA N(6)-L-threonylcarbamoyladenine synthase activity"/>
    <property type="evidence" value="ECO:0007669"/>
    <property type="project" value="UniProtKB-EC"/>
</dbReference>
<accession>A0A6A6DBR3</accession>
<dbReference type="Pfam" id="PF00814">
    <property type="entry name" value="TsaD"/>
    <property type="match status" value="3"/>
</dbReference>
<dbReference type="GO" id="GO:0072670">
    <property type="term" value="P:mitochondrial tRNA threonylcarbamoyladenosine modification"/>
    <property type="evidence" value="ECO:0007669"/>
    <property type="project" value="TreeGrafter"/>
</dbReference>
<keyword evidence="4" id="KW-1185">Reference proteome</keyword>
<name>A0A6A6DBR3_9PEZI</name>
<keyword evidence="1" id="KW-0479">Metal-binding</keyword>
<feature type="domain" description="Gcp-like" evidence="2">
    <location>
        <begin position="196"/>
        <end position="283"/>
    </location>
</feature>
<keyword evidence="1" id="KW-0012">Acyltransferase</keyword>